<protein>
    <submittedName>
        <fullName evidence="1">Uncharacterized protein</fullName>
    </submittedName>
</protein>
<dbReference type="STRING" id="471704.A0A151J1U9"/>
<accession>A0A151J1U9</accession>
<evidence type="ECO:0000313" key="2">
    <source>
        <dbReference type="Proteomes" id="UP000078492"/>
    </source>
</evidence>
<keyword evidence="2" id="KW-1185">Reference proteome</keyword>
<name>A0A151J1U9_9HYME</name>
<organism evidence="1 2">
    <name type="scientific">Trachymyrmex cornetzi</name>
    <dbReference type="NCBI Taxonomy" id="471704"/>
    <lineage>
        <taxon>Eukaryota</taxon>
        <taxon>Metazoa</taxon>
        <taxon>Ecdysozoa</taxon>
        <taxon>Arthropoda</taxon>
        <taxon>Hexapoda</taxon>
        <taxon>Insecta</taxon>
        <taxon>Pterygota</taxon>
        <taxon>Neoptera</taxon>
        <taxon>Endopterygota</taxon>
        <taxon>Hymenoptera</taxon>
        <taxon>Apocrita</taxon>
        <taxon>Aculeata</taxon>
        <taxon>Formicoidea</taxon>
        <taxon>Formicidae</taxon>
        <taxon>Myrmicinae</taxon>
        <taxon>Trachymyrmex</taxon>
    </lineage>
</organism>
<dbReference type="EMBL" id="KQ980471">
    <property type="protein sequence ID" value="KYN15961.1"/>
    <property type="molecule type" value="Genomic_DNA"/>
</dbReference>
<sequence length="244" mass="28524">MKSSDKILSNIFEEWPLLKHPYGYKLIKYDFDQMRLTNFYLTSKKWNKFFNTIKENVQFTNKNNDFPDLIETLNLDISKDSKLAITIQLLSYMIPPKQNIKDTVTKKGCKASIALSRDSMIKYINTWADITKIRQEARDKTKKMQISVQPYVIVVGSITNVSDSYVIIDEVLYSTESTLEALDICFKVFHVLKIDYPDASKHLWMLIQKGLYQFCIEWDISFSNTEHVLKKLMLNKCKPKTASM</sequence>
<evidence type="ECO:0000313" key="1">
    <source>
        <dbReference type="EMBL" id="KYN15961.1"/>
    </source>
</evidence>
<proteinExistence type="predicted"/>
<gene>
    <name evidence="1" type="ORF">ALC57_11798</name>
</gene>
<reference evidence="1 2" key="1">
    <citation type="submission" date="2015-09" db="EMBL/GenBank/DDBJ databases">
        <title>Trachymyrmex cornetzi WGS genome.</title>
        <authorList>
            <person name="Nygaard S."/>
            <person name="Hu H."/>
            <person name="Boomsma J."/>
            <person name="Zhang G."/>
        </authorList>
    </citation>
    <scope>NUCLEOTIDE SEQUENCE [LARGE SCALE GENOMIC DNA]</scope>
    <source>
        <strain evidence="1">Tcor2-1</strain>
        <tissue evidence="1">Whole body</tissue>
    </source>
</reference>
<dbReference type="Proteomes" id="UP000078492">
    <property type="component" value="Unassembled WGS sequence"/>
</dbReference>
<dbReference type="AlphaFoldDB" id="A0A151J1U9"/>